<dbReference type="Gene3D" id="1.25.40.10">
    <property type="entry name" value="Tetratricopeptide repeat domain"/>
    <property type="match status" value="1"/>
</dbReference>
<dbReference type="Proteomes" id="UP001281130">
    <property type="component" value="Unassembled WGS sequence"/>
</dbReference>
<dbReference type="OrthoDB" id="193829at2"/>
<dbReference type="AlphaFoldDB" id="A0A023X6I9"/>
<dbReference type="HOGENOM" id="CLU_146069_2_0_11"/>
<organism evidence="2 4">
    <name type="scientific">Rubrobacter radiotolerans</name>
    <name type="common">Arthrobacter radiotolerans</name>
    <dbReference type="NCBI Taxonomy" id="42256"/>
    <lineage>
        <taxon>Bacteria</taxon>
        <taxon>Bacillati</taxon>
        <taxon>Actinomycetota</taxon>
        <taxon>Rubrobacteria</taxon>
        <taxon>Rubrobacterales</taxon>
        <taxon>Rubrobacteraceae</taxon>
        <taxon>Rubrobacter</taxon>
    </lineage>
</organism>
<accession>A0A023X6I9</accession>
<dbReference type="InterPro" id="IPR011990">
    <property type="entry name" value="TPR-like_helical_dom_sf"/>
</dbReference>
<dbReference type="PROSITE" id="PS50005">
    <property type="entry name" value="TPR"/>
    <property type="match status" value="1"/>
</dbReference>
<dbReference type="Proteomes" id="UP000025229">
    <property type="component" value="Chromosome"/>
</dbReference>
<dbReference type="KEGG" id="rrd:RradSPS_2764"/>
<dbReference type="SMART" id="SM00028">
    <property type="entry name" value="TPR"/>
    <property type="match status" value="2"/>
</dbReference>
<dbReference type="SUPFAM" id="SSF48452">
    <property type="entry name" value="TPR-like"/>
    <property type="match status" value="1"/>
</dbReference>
<keyword evidence="1" id="KW-0802">TPR repeat</keyword>
<reference evidence="2 4" key="1">
    <citation type="submission" date="2014-03" db="EMBL/GenBank/DDBJ databases">
        <title>Complete genome sequence of the Radio-Resistant Rubrobacter radiotolerans RSPS-4.</title>
        <authorList>
            <person name="Egas C.C."/>
            <person name="Barroso C.C."/>
            <person name="Froufe H.J.C."/>
            <person name="Pacheco J.J."/>
            <person name="Albuquerque L.L."/>
            <person name="da Costa M.M.S."/>
        </authorList>
    </citation>
    <scope>NUCLEOTIDE SEQUENCE [LARGE SCALE GENOMIC DNA]</scope>
    <source>
        <strain evidence="2 4">RSPS-4</strain>
    </source>
</reference>
<evidence type="ECO:0000313" key="4">
    <source>
        <dbReference type="Proteomes" id="UP000025229"/>
    </source>
</evidence>
<feature type="repeat" description="TPR" evidence="1">
    <location>
        <begin position="26"/>
        <end position="59"/>
    </location>
</feature>
<proteinExistence type="predicted"/>
<dbReference type="STRING" id="42256.RradSPS_2764"/>
<dbReference type="InterPro" id="IPR019734">
    <property type="entry name" value="TPR_rpt"/>
</dbReference>
<dbReference type="Pfam" id="PF14559">
    <property type="entry name" value="TPR_19"/>
    <property type="match status" value="1"/>
</dbReference>
<dbReference type="EMBL" id="JAWXXX010000001">
    <property type="protein sequence ID" value="MDX5892686.1"/>
    <property type="molecule type" value="Genomic_DNA"/>
</dbReference>
<evidence type="ECO:0000313" key="3">
    <source>
        <dbReference type="EMBL" id="MDX5892686.1"/>
    </source>
</evidence>
<protein>
    <submittedName>
        <fullName evidence="2">TPR repeat</fullName>
    </submittedName>
    <submittedName>
        <fullName evidence="3">Tetratricopeptide repeat protein</fullName>
    </submittedName>
</protein>
<sequence length="123" mass="13936">MSDADAGGPSRAEMFEKLLRRDPENPMVLYSLGSELFKEGRYGEARGYLERSVRNKPDYSVAYRTLGRTLLELEDYEAAQEVLAKGREVAQGNGDFQTVKEIDVFTRRLQKRAGRSPESEPES</sequence>
<gene>
    <name evidence="2" type="ORF">RradSPS_2764</name>
    <name evidence="3" type="ORF">SIL72_01455</name>
</gene>
<evidence type="ECO:0000256" key="1">
    <source>
        <dbReference type="PROSITE-ProRule" id="PRU00339"/>
    </source>
</evidence>
<dbReference type="RefSeq" id="WP_051589877.1">
    <property type="nucleotide sequence ID" value="NZ_CP007514.1"/>
</dbReference>
<dbReference type="eggNOG" id="COG3071">
    <property type="taxonomic scope" value="Bacteria"/>
</dbReference>
<name>A0A023X6I9_RUBRA</name>
<dbReference type="EMBL" id="CP007514">
    <property type="protein sequence ID" value="AHY48047.1"/>
    <property type="molecule type" value="Genomic_DNA"/>
</dbReference>
<keyword evidence="4" id="KW-1185">Reference proteome</keyword>
<reference evidence="3" key="2">
    <citation type="submission" date="2023-11" db="EMBL/GenBank/DDBJ databases">
        <title>MicrobeMod: A computational toolkit for identifying prokaryotic methylation and restriction-modification with nanopore sequencing.</title>
        <authorList>
            <person name="Crits-Christoph A."/>
            <person name="Kang S.C."/>
            <person name="Lee H."/>
            <person name="Ostrov N."/>
        </authorList>
    </citation>
    <scope>NUCLEOTIDE SEQUENCE</scope>
    <source>
        <strain evidence="3">ATCC 51242</strain>
    </source>
</reference>
<evidence type="ECO:0000313" key="2">
    <source>
        <dbReference type="EMBL" id="AHY48047.1"/>
    </source>
</evidence>